<dbReference type="OrthoDB" id="9759607at2"/>
<dbReference type="InterPro" id="IPR035919">
    <property type="entry name" value="EAL_sf"/>
</dbReference>
<dbReference type="InterPro" id="IPR000014">
    <property type="entry name" value="PAS"/>
</dbReference>
<dbReference type="PANTHER" id="PTHR44757">
    <property type="entry name" value="DIGUANYLATE CYCLASE DGCP"/>
    <property type="match status" value="1"/>
</dbReference>
<evidence type="ECO:0000259" key="3">
    <source>
        <dbReference type="PROSITE" id="PS50883"/>
    </source>
</evidence>
<evidence type="ECO:0000259" key="2">
    <source>
        <dbReference type="PROSITE" id="PS50113"/>
    </source>
</evidence>
<organism evidence="5 6">
    <name type="scientific">Paraliobacillus quinghaiensis</name>
    <dbReference type="NCBI Taxonomy" id="470815"/>
    <lineage>
        <taxon>Bacteria</taxon>
        <taxon>Bacillati</taxon>
        <taxon>Bacillota</taxon>
        <taxon>Bacilli</taxon>
        <taxon>Bacillales</taxon>
        <taxon>Bacillaceae</taxon>
        <taxon>Paraliobacillus</taxon>
    </lineage>
</organism>
<feature type="domain" description="PAS" evidence="1">
    <location>
        <begin position="62"/>
        <end position="90"/>
    </location>
</feature>
<dbReference type="Gene3D" id="3.30.70.270">
    <property type="match status" value="1"/>
</dbReference>
<dbReference type="NCBIfam" id="TIGR00229">
    <property type="entry name" value="sensory_box"/>
    <property type="match status" value="1"/>
</dbReference>
<reference evidence="5" key="2">
    <citation type="submission" date="2020-09" db="EMBL/GenBank/DDBJ databases">
        <authorList>
            <person name="Sun Q."/>
            <person name="Zhou Y."/>
        </authorList>
    </citation>
    <scope>NUCLEOTIDE SEQUENCE</scope>
    <source>
        <strain evidence="5">CGMCC 1.6333</strain>
    </source>
</reference>
<dbReference type="SMART" id="SM00267">
    <property type="entry name" value="GGDEF"/>
    <property type="match status" value="1"/>
</dbReference>
<evidence type="ECO:0000259" key="4">
    <source>
        <dbReference type="PROSITE" id="PS50887"/>
    </source>
</evidence>
<dbReference type="InterPro" id="IPR035965">
    <property type="entry name" value="PAS-like_dom_sf"/>
</dbReference>
<reference evidence="5" key="1">
    <citation type="journal article" date="2014" name="Int. J. Syst. Evol. Microbiol.">
        <title>Complete genome sequence of Corynebacterium casei LMG S-19264T (=DSM 44701T), isolated from a smear-ripened cheese.</title>
        <authorList>
            <consortium name="US DOE Joint Genome Institute (JGI-PGF)"/>
            <person name="Walter F."/>
            <person name="Albersmeier A."/>
            <person name="Kalinowski J."/>
            <person name="Ruckert C."/>
        </authorList>
    </citation>
    <scope>NUCLEOTIDE SEQUENCE</scope>
    <source>
        <strain evidence="5">CGMCC 1.6333</strain>
    </source>
</reference>
<dbReference type="InterPro" id="IPR001633">
    <property type="entry name" value="EAL_dom"/>
</dbReference>
<dbReference type="InterPro" id="IPR000160">
    <property type="entry name" value="GGDEF_dom"/>
</dbReference>
<dbReference type="PROSITE" id="PS50112">
    <property type="entry name" value="PAS"/>
    <property type="match status" value="1"/>
</dbReference>
<feature type="domain" description="EAL" evidence="3">
    <location>
        <begin position="470"/>
        <end position="724"/>
    </location>
</feature>
<dbReference type="CDD" id="cd01948">
    <property type="entry name" value="EAL"/>
    <property type="match status" value="1"/>
</dbReference>
<comment type="caution">
    <text evidence="5">The sequence shown here is derived from an EMBL/GenBank/DDBJ whole genome shotgun (WGS) entry which is preliminary data.</text>
</comment>
<dbReference type="EMBL" id="BMLG01000006">
    <property type="protein sequence ID" value="GGM30214.1"/>
    <property type="molecule type" value="Genomic_DNA"/>
</dbReference>
<dbReference type="InterPro" id="IPR052155">
    <property type="entry name" value="Biofilm_reg_signaling"/>
</dbReference>
<dbReference type="SMART" id="SM00052">
    <property type="entry name" value="EAL"/>
    <property type="match status" value="1"/>
</dbReference>
<dbReference type="Gene3D" id="3.30.450.20">
    <property type="entry name" value="PAS domain"/>
    <property type="match status" value="2"/>
</dbReference>
<dbReference type="InterPro" id="IPR043128">
    <property type="entry name" value="Rev_trsase/Diguanyl_cyclase"/>
</dbReference>
<dbReference type="PROSITE" id="PS50113">
    <property type="entry name" value="PAC"/>
    <property type="match status" value="1"/>
</dbReference>
<feature type="domain" description="GGDEF" evidence="4">
    <location>
        <begin position="330"/>
        <end position="461"/>
    </location>
</feature>
<protein>
    <recommendedName>
        <fullName evidence="7">Diguanylate cyclase</fullName>
    </recommendedName>
</protein>
<dbReference type="Pfam" id="PF00563">
    <property type="entry name" value="EAL"/>
    <property type="match status" value="1"/>
</dbReference>
<keyword evidence="6" id="KW-1185">Reference proteome</keyword>
<name>A0A917WUW3_9BACI</name>
<evidence type="ECO:0008006" key="7">
    <source>
        <dbReference type="Google" id="ProtNLM"/>
    </source>
</evidence>
<dbReference type="Pfam" id="PF00990">
    <property type="entry name" value="GGDEF"/>
    <property type="match status" value="1"/>
</dbReference>
<dbReference type="InterPro" id="IPR000700">
    <property type="entry name" value="PAS-assoc_C"/>
</dbReference>
<evidence type="ECO:0000313" key="5">
    <source>
        <dbReference type="EMBL" id="GGM30214.1"/>
    </source>
</evidence>
<evidence type="ECO:0000313" key="6">
    <source>
        <dbReference type="Proteomes" id="UP000618460"/>
    </source>
</evidence>
<dbReference type="Gene3D" id="3.20.20.450">
    <property type="entry name" value="EAL domain"/>
    <property type="match status" value="1"/>
</dbReference>
<dbReference type="NCBIfam" id="TIGR00254">
    <property type="entry name" value="GGDEF"/>
    <property type="match status" value="1"/>
</dbReference>
<dbReference type="SUPFAM" id="SSF55785">
    <property type="entry name" value="PYP-like sensor domain (PAS domain)"/>
    <property type="match status" value="1"/>
</dbReference>
<dbReference type="CDD" id="cd01949">
    <property type="entry name" value="GGDEF"/>
    <property type="match status" value="1"/>
</dbReference>
<dbReference type="CDD" id="cd00130">
    <property type="entry name" value="PAS"/>
    <property type="match status" value="1"/>
</dbReference>
<sequence length="727" mass="84394">MTINPVDNLVDYQEIEQIINRFHTLSTKDEMQKITNELYHYFKKKMHSNRGLNEAISKAFRLMMIDHAGYIIYIDEQFCKQLGYMKEELLFHHYRTLHAGVHDGQFYEDMWSTVQKGNIWEGDICTETKMNAIIWYRTKLIPIVDVEDRIVAFAAFRTDINDVKDEDTQLVEALNDDYRKVFQQLMNLIFRVRKNKETGEYRFSLIEGKLTKKLDIHTENTYDQPLDIVFKNTDNLHVIEKFDRVFAGEEKETTFKHQHGSFFLYSLLTPIMENDEVIEVVGSSIDITSLENAEKRIRYLAFHDQLTDLPNRSKLRDDMKELVDQADQFSSFAVLYCDIDRLKHINDTLGDFLGDQVIQMIAKRLNNAIKDNGSLYRFGGDEFVAIIEGTKEEIDRLSEKMLCEIKQPISLQGHEFFVTSSIGISLFGVDSFNAEALMNHASIAVHYCKVNGRNSRLFYTPKMNKMYNDILLMEGEIRKALYHNDFELYYQPQINVHTGEVIGLEALIRWYHKEKGYIPPSEFIPLAEECGLITQIGEWVIRKACNQHVIWIEKGFKPIRIAVNVSAIELQRFDFANKVAVIMEETNMDPAYLELEITENSVMRNTEDCIKTMNALRDMGVSLSIDDFGTGYSSFGYLRKFPINFLKIDQSFVKNVLAESSNAEIIKAMIQLAHTFGLKVVAEGVEEQEVLDLLQKQQCDYYQGYFFSKPIPPDKLEQLLFGSQPVI</sequence>
<dbReference type="AlphaFoldDB" id="A0A917WUW3"/>
<dbReference type="SUPFAM" id="SSF141868">
    <property type="entry name" value="EAL domain-like"/>
    <property type="match status" value="1"/>
</dbReference>
<gene>
    <name evidence="5" type="ORF">GCM10011351_15400</name>
</gene>
<accession>A0A917WUW3</accession>
<dbReference type="InterPro" id="IPR029787">
    <property type="entry name" value="Nucleotide_cyclase"/>
</dbReference>
<dbReference type="PROSITE" id="PS50887">
    <property type="entry name" value="GGDEF"/>
    <property type="match status" value="1"/>
</dbReference>
<dbReference type="Proteomes" id="UP000618460">
    <property type="component" value="Unassembled WGS sequence"/>
</dbReference>
<dbReference type="PANTHER" id="PTHR44757:SF2">
    <property type="entry name" value="BIOFILM ARCHITECTURE MAINTENANCE PROTEIN MBAA"/>
    <property type="match status" value="1"/>
</dbReference>
<dbReference type="PROSITE" id="PS50883">
    <property type="entry name" value="EAL"/>
    <property type="match status" value="1"/>
</dbReference>
<dbReference type="RefSeq" id="WP_117154165.1">
    <property type="nucleotide sequence ID" value="NZ_QJSH01000007.1"/>
</dbReference>
<dbReference type="Pfam" id="PF13426">
    <property type="entry name" value="PAS_9"/>
    <property type="match status" value="1"/>
</dbReference>
<dbReference type="FunFam" id="3.20.20.450:FF:000001">
    <property type="entry name" value="Cyclic di-GMP phosphodiesterase yahA"/>
    <property type="match status" value="1"/>
</dbReference>
<evidence type="ECO:0000259" key="1">
    <source>
        <dbReference type="PROSITE" id="PS50112"/>
    </source>
</evidence>
<feature type="domain" description="PAC" evidence="2">
    <location>
        <begin position="249"/>
        <end position="299"/>
    </location>
</feature>
<dbReference type="SUPFAM" id="SSF55073">
    <property type="entry name" value="Nucleotide cyclase"/>
    <property type="match status" value="1"/>
</dbReference>
<proteinExistence type="predicted"/>